<dbReference type="Proteomes" id="UP000029665">
    <property type="component" value="Unassembled WGS sequence"/>
</dbReference>
<sequence>MDGKNKSSASVLKGLSSDERAKLTMLGHISTLLTTGHPTIDAKATVSNAVTGQIHPGSITLVCSLDETNVSGEAKTELIRINAVGDSVSAEPDKSGQELLDNWSTVEDPKDDQFYDTHISQVARMLAHIWSTDHPKGLKITHVRNLQSFMIRRARSKIVARVDNLVNLWGECPIEIMQTWYKDHPDAVLESTVRLPYWSVTPTLAAVLKEHSLRPLPDRPDHYPISSASIHSWLEVVKNPLARILEALGDTRVAPSSRQTRLAHDAIDDLFAILHSTLSRVLQMHGVDEALQNAYEDPDKEAKAVKAKKAQKAQQPVATQEAQDADTEGAMDAGTVETAGQGGKSPEDSTGQVQFPEGHFEPTLSAYIDEDSDDGPSSEPEEGENAVQHLFRYLSTITAWNKAVLSLVAAKGIFSELNVFIVKNLPQIVVTLADIDEPISRYEALLRDGIGAQYQGPAYTERLKVITDRMNKVKQNLRLNQKNVGEGEVTLNWVRDRCRVHAEAALMGLAWTHSEGTTPAVDGIELDTLFPEGRVIIGSLDGPISFVLPGTHAVIFPWLPPPGIPENALIKIREGLFGVLHARVCEPVVDYSSNQSSPVDEDANLDLFYNFVGIQRREQEM</sequence>
<proteinExistence type="predicted"/>
<protein>
    <submittedName>
        <fullName evidence="2">Uncharacterized protein</fullName>
    </submittedName>
</protein>
<comment type="caution">
    <text evidence="2">The sequence shown here is derived from an EMBL/GenBank/DDBJ whole genome shotgun (WGS) entry which is preliminary data.</text>
</comment>
<dbReference type="EMBL" id="CCBP010000400">
    <property type="protein sequence ID" value="CDO76662.1"/>
    <property type="molecule type" value="Genomic_DNA"/>
</dbReference>
<accession>A0A060SQ32</accession>
<evidence type="ECO:0000313" key="2">
    <source>
        <dbReference type="EMBL" id="CDO76662.1"/>
    </source>
</evidence>
<organism evidence="2 3">
    <name type="scientific">Pycnoporus cinnabarinus</name>
    <name type="common">Cinnabar-red polypore</name>
    <name type="synonym">Trametes cinnabarina</name>
    <dbReference type="NCBI Taxonomy" id="5643"/>
    <lineage>
        <taxon>Eukaryota</taxon>
        <taxon>Fungi</taxon>
        <taxon>Dikarya</taxon>
        <taxon>Basidiomycota</taxon>
        <taxon>Agaricomycotina</taxon>
        <taxon>Agaricomycetes</taxon>
        <taxon>Polyporales</taxon>
        <taxon>Polyporaceae</taxon>
        <taxon>Trametes</taxon>
    </lineage>
</organism>
<dbReference type="HOGENOM" id="CLU_456379_0_0_1"/>
<dbReference type="OrthoDB" id="2755603at2759"/>
<evidence type="ECO:0000313" key="3">
    <source>
        <dbReference type="Proteomes" id="UP000029665"/>
    </source>
</evidence>
<name>A0A060SQ32_PYCCI</name>
<evidence type="ECO:0000256" key="1">
    <source>
        <dbReference type="SAM" id="MobiDB-lite"/>
    </source>
</evidence>
<feature type="region of interest" description="Disordered" evidence="1">
    <location>
        <begin position="302"/>
        <end position="356"/>
    </location>
</feature>
<dbReference type="STRING" id="5643.A0A060SQ32"/>
<dbReference type="OMA" id="KCCACCD"/>
<dbReference type="AlphaFoldDB" id="A0A060SQ32"/>
<keyword evidence="3" id="KW-1185">Reference proteome</keyword>
<reference evidence="2" key="1">
    <citation type="submission" date="2014-01" db="EMBL/GenBank/DDBJ databases">
        <title>The genome of the white-rot fungus Pycnoporus cinnabarinus: a basidiomycete model with a versatile arsenal for lignocellulosic biomass breakdown.</title>
        <authorList>
            <person name="Levasseur A."/>
            <person name="Lomascolo A."/>
            <person name="Ruiz-Duenas F.J."/>
            <person name="Uzan E."/>
            <person name="Piumi F."/>
            <person name="Kues U."/>
            <person name="Ram A.F.J."/>
            <person name="Murat C."/>
            <person name="Haon M."/>
            <person name="Benoit I."/>
            <person name="Arfi Y."/>
            <person name="Chevret D."/>
            <person name="Drula E."/>
            <person name="Kwon M.J."/>
            <person name="Gouret P."/>
            <person name="Lesage-Meessen L."/>
            <person name="Lombard V."/>
            <person name="Mariette J."/>
            <person name="Noirot C."/>
            <person name="Park J."/>
            <person name="Patyshakuliyeva A."/>
            <person name="Wieneger R.A.B."/>
            <person name="Wosten H.A.B."/>
            <person name="Martin F."/>
            <person name="Coutinho P.M."/>
            <person name="de Vries R."/>
            <person name="Martinez A.T."/>
            <person name="Klopp C."/>
            <person name="Pontarotti P."/>
            <person name="Henrissat B."/>
            <person name="Record E."/>
        </authorList>
    </citation>
    <scope>NUCLEOTIDE SEQUENCE [LARGE SCALE GENOMIC DNA]</scope>
    <source>
        <strain evidence="2">BRFM137</strain>
    </source>
</reference>
<gene>
    <name evidence="2" type="ORF">BN946_scf184897.g1</name>
</gene>